<evidence type="ECO:0000256" key="5">
    <source>
        <dbReference type="ARBA" id="ARBA00023136"/>
    </source>
</evidence>
<keyword evidence="4 6" id="KW-1133">Transmembrane helix</keyword>
<evidence type="ECO:0000313" key="7">
    <source>
        <dbReference type="EMBL" id="MEV8466099.1"/>
    </source>
</evidence>
<feature type="transmembrane region" description="Helical" evidence="6">
    <location>
        <begin position="420"/>
        <end position="437"/>
    </location>
</feature>
<dbReference type="InterPro" id="IPR036259">
    <property type="entry name" value="MFS_trans_sf"/>
</dbReference>
<keyword evidence="5 6" id="KW-0472">Membrane</keyword>
<evidence type="ECO:0000256" key="4">
    <source>
        <dbReference type="ARBA" id="ARBA00022989"/>
    </source>
</evidence>
<feature type="transmembrane region" description="Helical" evidence="6">
    <location>
        <begin position="104"/>
        <end position="124"/>
    </location>
</feature>
<organism evidence="7 8">
    <name type="scientific">Meridianimarinicoccus marinus</name>
    <dbReference type="NCBI Taxonomy" id="3231483"/>
    <lineage>
        <taxon>Bacteria</taxon>
        <taxon>Pseudomonadati</taxon>
        <taxon>Pseudomonadota</taxon>
        <taxon>Alphaproteobacteria</taxon>
        <taxon>Rhodobacterales</taxon>
        <taxon>Paracoccaceae</taxon>
        <taxon>Meridianimarinicoccus</taxon>
    </lineage>
</organism>
<comment type="caution">
    <text evidence="7">The sequence shown here is derived from an EMBL/GenBank/DDBJ whole genome shotgun (WGS) entry which is preliminary data.</text>
</comment>
<evidence type="ECO:0000256" key="1">
    <source>
        <dbReference type="ARBA" id="ARBA00004127"/>
    </source>
</evidence>
<dbReference type="EMBL" id="JBFBVU010000003">
    <property type="protein sequence ID" value="MEV8466099.1"/>
    <property type="molecule type" value="Genomic_DNA"/>
</dbReference>
<dbReference type="PANTHER" id="PTHR23519:SF1">
    <property type="entry name" value="AUTOPHAGY-RELATED PROTEIN 22"/>
    <property type="match status" value="1"/>
</dbReference>
<feature type="transmembrane region" description="Helical" evidence="6">
    <location>
        <begin position="351"/>
        <end position="367"/>
    </location>
</feature>
<dbReference type="Pfam" id="PF11700">
    <property type="entry name" value="ATG22"/>
    <property type="match status" value="1"/>
</dbReference>
<feature type="transmembrane region" description="Helical" evidence="6">
    <location>
        <begin position="45"/>
        <end position="65"/>
    </location>
</feature>
<dbReference type="InterPro" id="IPR024671">
    <property type="entry name" value="Atg22-like"/>
</dbReference>
<feature type="transmembrane region" description="Helical" evidence="6">
    <location>
        <begin position="388"/>
        <end position="408"/>
    </location>
</feature>
<feature type="transmembrane region" description="Helical" evidence="6">
    <location>
        <begin position="313"/>
        <end position="331"/>
    </location>
</feature>
<feature type="transmembrane region" description="Helical" evidence="6">
    <location>
        <begin position="12"/>
        <end position="33"/>
    </location>
</feature>
<evidence type="ECO:0000256" key="3">
    <source>
        <dbReference type="ARBA" id="ARBA00022692"/>
    </source>
</evidence>
<proteinExistence type="predicted"/>
<protein>
    <submittedName>
        <fullName evidence="7">MFS transporter</fullName>
    </submittedName>
</protein>
<accession>A0ABV3L3F1</accession>
<reference evidence="7 8" key="1">
    <citation type="submission" date="2024-07" db="EMBL/GenBank/DDBJ databases">
        <authorList>
            <person name="Kang M."/>
        </authorList>
    </citation>
    <scope>NUCLEOTIDE SEQUENCE [LARGE SCALE GENOMIC DNA]</scope>
    <source>
        <strain evidence="7 8">DFM31</strain>
    </source>
</reference>
<keyword evidence="3 6" id="KW-0812">Transmembrane</keyword>
<feature type="transmembrane region" description="Helical" evidence="6">
    <location>
        <begin position="145"/>
        <end position="165"/>
    </location>
</feature>
<name>A0ABV3L3F1_9RHOB</name>
<evidence type="ECO:0000256" key="2">
    <source>
        <dbReference type="ARBA" id="ARBA00022448"/>
    </source>
</evidence>
<dbReference type="PANTHER" id="PTHR23519">
    <property type="entry name" value="AUTOPHAGY-RELATED PROTEIN 22"/>
    <property type="match status" value="1"/>
</dbReference>
<feature type="transmembrane region" description="Helical" evidence="6">
    <location>
        <begin position="77"/>
        <end position="98"/>
    </location>
</feature>
<dbReference type="Proteomes" id="UP001553161">
    <property type="component" value="Unassembled WGS sequence"/>
</dbReference>
<dbReference type="InterPro" id="IPR050495">
    <property type="entry name" value="ATG22/LtaA_families"/>
</dbReference>
<keyword evidence="8" id="KW-1185">Reference proteome</keyword>
<dbReference type="SUPFAM" id="SSF103473">
    <property type="entry name" value="MFS general substrate transporter"/>
    <property type="match status" value="1"/>
</dbReference>
<gene>
    <name evidence="7" type="ORF">AB0T83_04775</name>
</gene>
<comment type="subcellular location">
    <subcellularLocation>
        <location evidence="1">Endomembrane system</location>
        <topology evidence="1">Multi-pass membrane protein</topology>
    </subcellularLocation>
</comment>
<feature type="transmembrane region" description="Helical" evidence="6">
    <location>
        <begin position="279"/>
        <end position="301"/>
    </location>
</feature>
<feature type="transmembrane region" description="Helical" evidence="6">
    <location>
        <begin position="193"/>
        <end position="213"/>
    </location>
</feature>
<sequence length="443" mass="47108">MNSRRIWGWYFFDWASQPYNTLLLTFIFGPYVTELVGDGTAAQSAWGYGVGAAGVVIALLAPLLGSIADRTGPGTRMLFIWVFSACYVIGAWSLWAAAPDSFNLWMTLAFFGLGLLGMEFATIFTNAMLPDLAPKGKIGRVSGNGWAFGYLGGLLALVFMLLFLADSASTGKTLIGLDPPFGLDASMREGTRAVGPFTALWFMIFMVPFFAWVHAPKPPPIATVLEAARAAWPDLKDMLRGLRHRASLRNYLIASMLYRDALNGLYFFGGVYAAGVLNWSVIDVGVFGILAVVSATVVAWVGGMCDERFGPMPVIVVSILCLIGATLAAIFISRASVFGVAVEASSRLPDLAFYGVGVVIGAAGGALQASSRTMMVFQAEKGHATREFGLYALAGKATSFAAPILVAVTTDLTGSQQLGITPLLALFIGGLIVLGWVKSDGEQ</sequence>
<evidence type="ECO:0000256" key="6">
    <source>
        <dbReference type="SAM" id="Phobius"/>
    </source>
</evidence>
<evidence type="ECO:0000313" key="8">
    <source>
        <dbReference type="Proteomes" id="UP001553161"/>
    </source>
</evidence>
<dbReference type="Gene3D" id="1.20.1250.20">
    <property type="entry name" value="MFS general substrate transporter like domains"/>
    <property type="match status" value="1"/>
</dbReference>
<keyword evidence="2" id="KW-0813">Transport</keyword>
<feature type="transmembrane region" description="Helical" evidence="6">
    <location>
        <begin position="251"/>
        <end position="273"/>
    </location>
</feature>